<feature type="transmembrane region" description="Helical" evidence="1">
    <location>
        <begin position="38"/>
        <end position="60"/>
    </location>
</feature>
<sequence>MKITTVTATTATIYRVHHMKCILYVASLSKLHVGGQSIFPLLYIPHSVHVGLVAFIFANIKKLPDCKNYFLQIDRKGGWLSHPISISAGFECDCQSMGTADHYS</sequence>
<reference evidence="3" key="1">
    <citation type="submission" date="2014-03" db="EMBL/GenBank/DDBJ databases">
        <authorList>
            <person name="Aksoy S."/>
            <person name="Warren W."/>
            <person name="Wilson R.K."/>
        </authorList>
    </citation>
    <scope>NUCLEOTIDE SEQUENCE [LARGE SCALE GENOMIC DNA]</scope>
    <source>
        <strain evidence="3">IAEA</strain>
    </source>
</reference>
<keyword evidence="1" id="KW-0812">Transmembrane</keyword>
<accession>A0A1B0AGC0</accession>
<keyword evidence="1" id="KW-1133">Transmembrane helix</keyword>
<dbReference type="Proteomes" id="UP000092445">
    <property type="component" value="Unassembled WGS sequence"/>
</dbReference>
<dbReference type="AlphaFoldDB" id="A0A1B0AGC0"/>
<evidence type="ECO:0000313" key="2">
    <source>
        <dbReference type="EnsemblMetazoa" id="GPAI044880-PA"/>
    </source>
</evidence>
<keyword evidence="1" id="KW-0472">Membrane</keyword>
<name>A0A1B0AGC0_GLOPL</name>
<reference evidence="2" key="2">
    <citation type="submission" date="2020-05" db="UniProtKB">
        <authorList>
            <consortium name="EnsemblMetazoa"/>
        </authorList>
    </citation>
    <scope>IDENTIFICATION</scope>
    <source>
        <strain evidence="2">IAEA</strain>
    </source>
</reference>
<dbReference type="VEuPathDB" id="VectorBase:GPAI044880"/>
<organism evidence="2 3">
    <name type="scientific">Glossina pallidipes</name>
    <name type="common">Tsetse fly</name>
    <dbReference type="NCBI Taxonomy" id="7398"/>
    <lineage>
        <taxon>Eukaryota</taxon>
        <taxon>Metazoa</taxon>
        <taxon>Ecdysozoa</taxon>
        <taxon>Arthropoda</taxon>
        <taxon>Hexapoda</taxon>
        <taxon>Insecta</taxon>
        <taxon>Pterygota</taxon>
        <taxon>Neoptera</taxon>
        <taxon>Endopterygota</taxon>
        <taxon>Diptera</taxon>
        <taxon>Brachycera</taxon>
        <taxon>Muscomorpha</taxon>
        <taxon>Hippoboscoidea</taxon>
        <taxon>Glossinidae</taxon>
        <taxon>Glossina</taxon>
    </lineage>
</organism>
<protein>
    <submittedName>
        <fullName evidence="2">Uncharacterized protein</fullName>
    </submittedName>
</protein>
<proteinExistence type="predicted"/>
<dbReference type="EnsemblMetazoa" id="GPAI044880-RA">
    <property type="protein sequence ID" value="GPAI044880-PA"/>
    <property type="gene ID" value="GPAI044880"/>
</dbReference>
<keyword evidence="3" id="KW-1185">Reference proteome</keyword>
<evidence type="ECO:0000313" key="3">
    <source>
        <dbReference type="Proteomes" id="UP000092445"/>
    </source>
</evidence>
<evidence type="ECO:0000256" key="1">
    <source>
        <dbReference type="SAM" id="Phobius"/>
    </source>
</evidence>